<proteinExistence type="predicted"/>
<organism evidence="2 3">
    <name type="scientific">Streptodolium elevatio</name>
    <dbReference type="NCBI Taxonomy" id="3157996"/>
    <lineage>
        <taxon>Bacteria</taxon>
        <taxon>Bacillati</taxon>
        <taxon>Actinomycetota</taxon>
        <taxon>Actinomycetes</taxon>
        <taxon>Kitasatosporales</taxon>
        <taxon>Streptomycetaceae</taxon>
        <taxon>Streptodolium</taxon>
    </lineage>
</organism>
<feature type="region of interest" description="Disordered" evidence="1">
    <location>
        <begin position="236"/>
        <end position="285"/>
    </location>
</feature>
<protein>
    <submittedName>
        <fullName evidence="2">Uncharacterized protein</fullName>
    </submittedName>
</protein>
<dbReference type="Gene3D" id="2.50.20.20">
    <property type="match status" value="1"/>
</dbReference>
<accession>A0ABV3DJ90</accession>
<dbReference type="InterPro" id="IPR029046">
    <property type="entry name" value="LolA/LolB/LppX"/>
</dbReference>
<name>A0ABV3DJ90_9ACTN</name>
<gene>
    <name evidence="2" type="ORF">AB0C36_20095</name>
</gene>
<dbReference type="EMBL" id="JBEZFP010000050">
    <property type="protein sequence ID" value="MEU8135808.1"/>
    <property type="molecule type" value="Genomic_DNA"/>
</dbReference>
<dbReference type="RefSeq" id="WP_358355840.1">
    <property type="nucleotide sequence ID" value="NZ_JBEZFP010000050.1"/>
</dbReference>
<evidence type="ECO:0000313" key="3">
    <source>
        <dbReference type="Proteomes" id="UP001551482"/>
    </source>
</evidence>
<evidence type="ECO:0000256" key="1">
    <source>
        <dbReference type="SAM" id="MobiDB-lite"/>
    </source>
</evidence>
<reference evidence="2 3" key="1">
    <citation type="submission" date="2024-06" db="EMBL/GenBank/DDBJ databases">
        <title>The Natural Products Discovery Center: Release of the First 8490 Sequenced Strains for Exploring Actinobacteria Biosynthetic Diversity.</title>
        <authorList>
            <person name="Kalkreuter E."/>
            <person name="Kautsar S.A."/>
            <person name="Yang D."/>
            <person name="Bader C.D."/>
            <person name="Teijaro C.N."/>
            <person name="Fluegel L."/>
            <person name="Davis C.M."/>
            <person name="Simpson J.R."/>
            <person name="Lauterbach L."/>
            <person name="Steele A.D."/>
            <person name="Gui C."/>
            <person name="Meng S."/>
            <person name="Li G."/>
            <person name="Viehrig K."/>
            <person name="Ye F."/>
            <person name="Su P."/>
            <person name="Kiefer A.F."/>
            <person name="Nichols A."/>
            <person name="Cepeda A.J."/>
            <person name="Yan W."/>
            <person name="Fan B."/>
            <person name="Jiang Y."/>
            <person name="Adhikari A."/>
            <person name="Zheng C.-J."/>
            <person name="Schuster L."/>
            <person name="Cowan T.M."/>
            <person name="Smanski M.J."/>
            <person name="Chevrette M.G."/>
            <person name="De Carvalho L.P.S."/>
            <person name="Shen B."/>
        </authorList>
    </citation>
    <scope>NUCLEOTIDE SEQUENCE [LARGE SCALE GENOMIC DNA]</scope>
    <source>
        <strain evidence="2 3">NPDC048946</strain>
    </source>
</reference>
<sequence length="285" mass="30593">MSEEHAEAPAGADTDRAYRTYRMKTVTEYDGNVAFVAESQVRTRDMAQRVRTTTCRGAYAALGGDHETPEETTETLILGNTVYSRADPASVLFNGERPWWRCTVESPLPSPPQGTAAAGTPWDDGPMAGLRPLIDSGEVGVVGREVVDGVQTVHYAGTLSMQVMLEKNPAMTDEAREEVLRSWMVLGEDPVAIDVWIGPDDLPVKQVSVNLLRTPGPAKSVRAAQPVVVSTTSYYSGWGEPVDLTPPPANEVRDPGEALPPPLDPKVSAEPPAPVSLPDPPDDAP</sequence>
<keyword evidence="3" id="KW-1185">Reference proteome</keyword>
<evidence type="ECO:0000313" key="2">
    <source>
        <dbReference type="EMBL" id="MEU8135808.1"/>
    </source>
</evidence>
<dbReference type="SUPFAM" id="SSF89392">
    <property type="entry name" value="Prokaryotic lipoproteins and lipoprotein localization factors"/>
    <property type="match status" value="1"/>
</dbReference>
<comment type="caution">
    <text evidence="2">The sequence shown here is derived from an EMBL/GenBank/DDBJ whole genome shotgun (WGS) entry which is preliminary data.</text>
</comment>
<feature type="region of interest" description="Disordered" evidence="1">
    <location>
        <begin position="106"/>
        <end position="125"/>
    </location>
</feature>
<dbReference type="Proteomes" id="UP001551482">
    <property type="component" value="Unassembled WGS sequence"/>
</dbReference>